<sequence>MELRRSPSCDTAWVRTTGGDCLDPWDPAAPSWEVRGGTAQFVDPDPGQRWTAMWSFRYSVRGCFTRPSPSGSGYTTDQCTARR</sequence>
<evidence type="ECO:0000313" key="1">
    <source>
        <dbReference type="EMBL" id="SMD24574.1"/>
    </source>
</evidence>
<dbReference type="Proteomes" id="UP000192840">
    <property type="component" value="Unassembled WGS sequence"/>
</dbReference>
<protein>
    <submittedName>
        <fullName evidence="1">Uncharacterized protein</fullName>
    </submittedName>
</protein>
<reference evidence="2" key="1">
    <citation type="submission" date="2017-04" db="EMBL/GenBank/DDBJ databases">
        <authorList>
            <person name="Varghese N."/>
            <person name="Submissions S."/>
        </authorList>
    </citation>
    <scope>NUCLEOTIDE SEQUENCE [LARGE SCALE GENOMIC DNA]</scope>
    <source>
        <strain evidence="2">DSM 44073</strain>
    </source>
</reference>
<dbReference type="OrthoDB" id="2863790at2"/>
<organism evidence="1 2">
    <name type="scientific">Lentzea albidocapillata</name>
    <dbReference type="NCBI Taxonomy" id="40571"/>
    <lineage>
        <taxon>Bacteria</taxon>
        <taxon>Bacillati</taxon>
        <taxon>Actinomycetota</taxon>
        <taxon>Actinomycetes</taxon>
        <taxon>Pseudonocardiales</taxon>
        <taxon>Pseudonocardiaceae</taxon>
        <taxon>Lentzea</taxon>
    </lineage>
</organism>
<dbReference type="RefSeq" id="WP_030480752.1">
    <property type="nucleotide sequence ID" value="NZ_FWYC01000022.1"/>
</dbReference>
<dbReference type="AlphaFoldDB" id="A0A1W2FS17"/>
<dbReference type="EMBL" id="FWYC01000022">
    <property type="protein sequence ID" value="SMD24574.1"/>
    <property type="molecule type" value="Genomic_DNA"/>
</dbReference>
<name>A0A1W2FS17_9PSEU</name>
<proteinExistence type="predicted"/>
<keyword evidence="2" id="KW-1185">Reference proteome</keyword>
<gene>
    <name evidence="1" type="ORF">SAMN05660733_07744</name>
</gene>
<accession>A0A1W2FS17</accession>
<evidence type="ECO:0000313" key="2">
    <source>
        <dbReference type="Proteomes" id="UP000192840"/>
    </source>
</evidence>